<dbReference type="EMBL" id="CACVKT020001843">
    <property type="protein sequence ID" value="CAC5372208.1"/>
    <property type="molecule type" value="Genomic_DNA"/>
</dbReference>
<keyword evidence="4 9" id="KW-0378">Hydrolase</keyword>
<feature type="binding site" evidence="7">
    <location>
        <position position="391"/>
    </location>
    <ligand>
        <name>AMP</name>
        <dbReference type="ChEBI" id="CHEBI:456215"/>
    </ligand>
</feature>
<feature type="compositionally biased region" description="Basic and acidic residues" evidence="11">
    <location>
        <begin position="98"/>
        <end position="112"/>
    </location>
</feature>
<evidence type="ECO:0000256" key="4">
    <source>
        <dbReference type="ARBA" id="ARBA00022801"/>
    </source>
</evidence>
<feature type="domain" description="PDEase" evidence="12">
    <location>
        <begin position="164"/>
        <end position="487"/>
    </location>
</feature>
<reference evidence="13 14" key="1">
    <citation type="submission" date="2020-06" db="EMBL/GenBank/DDBJ databases">
        <authorList>
            <person name="Li R."/>
            <person name="Bekaert M."/>
        </authorList>
    </citation>
    <scope>NUCLEOTIDE SEQUENCE [LARGE SCALE GENOMIC DNA]</scope>
    <source>
        <strain evidence="14">wild</strain>
    </source>
</reference>
<feature type="binding site" evidence="7">
    <location>
        <position position="281"/>
    </location>
    <ligand>
        <name>AMP</name>
        <dbReference type="ChEBI" id="CHEBI:456215"/>
    </ligand>
</feature>
<accession>A0A6J8AQS3</accession>
<dbReference type="GO" id="GO:0046872">
    <property type="term" value="F:metal ion binding"/>
    <property type="evidence" value="ECO:0007669"/>
    <property type="project" value="UniProtKB-KW"/>
</dbReference>
<dbReference type="CDD" id="cd00077">
    <property type="entry name" value="HDc"/>
    <property type="match status" value="1"/>
</dbReference>
<feature type="binding site" evidence="7">
    <location>
        <begin position="240"/>
        <end position="244"/>
    </location>
    <ligand>
        <name>AMP</name>
        <dbReference type="ChEBI" id="CHEBI:456215"/>
    </ligand>
</feature>
<dbReference type="AlphaFoldDB" id="A0A6J8AQS3"/>
<dbReference type="SUPFAM" id="SSF109604">
    <property type="entry name" value="HD-domain/PDEase-like"/>
    <property type="match status" value="1"/>
</dbReference>
<dbReference type="InterPro" id="IPR002073">
    <property type="entry name" value="PDEase_catalytic_dom"/>
</dbReference>
<evidence type="ECO:0000256" key="5">
    <source>
        <dbReference type="ARBA" id="ARBA00061458"/>
    </source>
</evidence>
<dbReference type="Pfam" id="PF00233">
    <property type="entry name" value="PDEase_I"/>
    <property type="match status" value="1"/>
</dbReference>
<comment type="pathway">
    <text evidence="2">Purine metabolism; 3',5'-cyclic AMP degradation; AMP from 3',5'-cyclic AMP: step 1/1.</text>
</comment>
<evidence type="ECO:0000313" key="13">
    <source>
        <dbReference type="EMBL" id="CAC5372208.1"/>
    </source>
</evidence>
<dbReference type="EC" id="3.1.4.-" evidence="9"/>
<dbReference type="InterPro" id="IPR023174">
    <property type="entry name" value="PDEase_CS"/>
</dbReference>
<dbReference type="Gene3D" id="1.10.1300.10">
    <property type="entry name" value="3'5'-cyclic nucleotide phosphodiesterase, catalytic domain"/>
    <property type="match status" value="1"/>
</dbReference>
<feature type="region of interest" description="Disordered" evidence="11">
    <location>
        <begin position="789"/>
        <end position="813"/>
    </location>
</feature>
<dbReference type="FunFam" id="1.10.1300.10:FF:000004">
    <property type="entry name" value="Phosphodiesterase"/>
    <property type="match status" value="1"/>
</dbReference>
<evidence type="ECO:0000256" key="2">
    <source>
        <dbReference type="ARBA" id="ARBA00004703"/>
    </source>
</evidence>
<comment type="cofactor">
    <cofactor evidence="9">
        <name>a divalent metal cation</name>
        <dbReference type="ChEBI" id="CHEBI:60240"/>
    </cofactor>
    <text evidence="9">Binds 2 divalent metal cations per subunit. Site 1 may preferentially bind zinc ions, while site 2 has a preference for magnesium and/or manganese ions.</text>
</comment>
<feature type="binding site" evidence="8">
    <location>
        <position position="391"/>
    </location>
    <ligand>
        <name>Zn(2+)</name>
        <dbReference type="ChEBI" id="CHEBI:29105"/>
        <label>1</label>
    </ligand>
</feature>
<keyword evidence="10" id="KW-0175">Coiled coil</keyword>
<evidence type="ECO:0000256" key="9">
    <source>
        <dbReference type="RuleBase" id="RU363067"/>
    </source>
</evidence>
<sequence length="813" mass="93557">MEVGLHGSKGRYLGDLMYLPLDYTVSDYVLRRRGAISFGSSTVFASTPRFERRGGISYDKQDETAIYVRMLDSLYLIPFIQYTHILDTHRTQMTSGDVRMKSKPDKSNEGKRKASISESDMKLLDKLSSRDNKRQWPSRFLSLHKRRQRRRPVASLSHQHVSLLDTQYQRQAECLLSNVGNWNFDIFSLDLLTCGRPLLHIALNIFRQYDLINTFSLDIMKVFQVFSLIEDGYHSTNPYHNAVHAADVTQAMHCYLQEKMLQGSIPKFEIMTSLVAAMSHDLDHPGVNQTFMIATANHLAALYKNTSVLENHHWRSCIALLQQSGVFNHFDKKTWEQVEWQLRSLILATDITRQQEFLSRFKKYLDDPNFDFRNNFEQRHFMLQIALKCADICNPCRDWPVSKLWSERVCDEFFRQGDYERQLQIPVTPLCDRHATTVAKIQAGFLQFVVAPLFQEWQRFLPTPLSSQMIKNVKLNLEQWQIIISDENKEKEILIAEQEINEQNEKSDVEDSAETVSLHVTDEEDDKVEDGRLPLTFAHLLDDQEDLSYNSSRRGSIRSLSPVREEPDSLLLEQRRHSMPPCCFQKEITNVTVHRDILPLTQYLRRRSLPTAMILHATSLERLTDKLSALASDRVTLQKKSTSMEDFLTRPKISNLSPSFETSRLASGLLVSSQPSSHGNTIRFLSKRRKSQTLPHSEDDDSDHGDSNESDFETVDDHTFPKEALVSRTQFSVPIITRETTHQSFNCLNNLEHGRVVNSIHEGLTNFHELNVKGNSPINKMPHVESTDFDSGLIPPDITKKVPNTVSPTSLSQ</sequence>
<dbReference type="OrthoDB" id="189220at2759"/>
<keyword evidence="14" id="KW-1185">Reference proteome</keyword>
<dbReference type="PRINTS" id="PR00387">
    <property type="entry name" value="PDIESTERASE1"/>
</dbReference>
<evidence type="ECO:0000256" key="10">
    <source>
        <dbReference type="SAM" id="Coils"/>
    </source>
</evidence>
<feature type="compositionally biased region" description="Acidic residues" evidence="11">
    <location>
        <begin position="698"/>
        <end position="714"/>
    </location>
</feature>
<evidence type="ECO:0000256" key="1">
    <source>
        <dbReference type="ARBA" id="ARBA00000621"/>
    </source>
</evidence>
<keyword evidence="3 8" id="KW-0479">Metal-binding</keyword>
<feature type="active site" description="Proton donor" evidence="6">
    <location>
        <position position="240"/>
    </location>
</feature>
<comment type="similarity">
    <text evidence="5">Belongs to the cyclic nucleotide phosphodiesterase family. PDE7 subfamily.</text>
</comment>
<evidence type="ECO:0000256" key="6">
    <source>
        <dbReference type="PIRSR" id="PIRSR623088-1"/>
    </source>
</evidence>
<evidence type="ECO:0000313" key="14">
    <source>
        <dbReference type="Proteomes" id="UP000507470"/>
    </source>
</evidence>
<dbReference type="Proteomes" id="UP000507470">
    <property type="component" value="Unassembled WGS sequence"/>
</dbReference>
<dbReference type="GO" id="GO:0004115">
    <property type="term" value="F:3',5'-cyclic-AMP phosphodiesterase activity"/>
    <property type="evidence" value="ECO:0007669"/>
    <property type="project" value="UniProtKB-EC"/>
</dbReference>
<feature type="region of interest" description="Disordered" evidence="11">
    <location>
        <begin position="671"/>
        <end position="714"/>
    </location>
</feature>
<dbReference type="PROSITE" id="PS00126">
    <property type="entry name" value="PDEASE_I_1"/>
    <property type="match status" value="1"/>
</dbReference>
<feature type="binding site" evidence="8">
    <location>
        <position position="281"/>
    </location>
    <ligand>
        <name>Zn(2+)</name>
        <dbReference type="ChEBI" id="CHEBI:29105"/>
        <label>2</label>
    </ligand>
</feature>
<feature type="binding site" evidence="8">
    <location>
        <position position="281"/>
    </location>
    <ligand>
        <name>Zn(2+)</name>
        <dbReference type="ChEBI" id="CHEBI:29105"/>
        <label>1</label>
    </ligand>
</feature>
<feature type="coiled-coil region" evidence="10">
    <location>
        <begin position="470"/>
        <end position="506"/>
    </location>
</feature>
<evidence type="ECO:0000256" key="11">
    <source>
        <dbReference type="SAM" id="MobiDB-lite"/>
    </source>
</evidence>
<feature type="binding site" evidence="8">
    <location>
        <position position="280"/>
    </location>
    <ligand>
        <name>Zn(2+)</name>
        <dbReference type="ChEBI" id="CHEBI:29105"/>
        <label>1</label>
    </ligand>
</feature>
<dbReference type="InterPro" id="IPR003607">
    <property type="entry name" value="HD/PDEase_dom"/>
</dbReference>
<name>A0A6J8AQS3_MYTCO</name>
<evidence type="ECO:0000256" key="7">
    <source>
        <dbReference type="PIRSR" id="PIRSR623088-2"/>
    </source>
</evidence>
<feature type="binding site" evidence="8">
    <location>
        <position position="244"/>
    </location>
    <ligand>
        <name>Zn(2+)</name>
        <dbReference type="ChEBI" id="CHEBI:29105"/>
        <label>1</label>
    </ligand>
</feature>
<dbReference type="PANTHER" id="PTHR11347">
    <property type="entry name" value="CYCLIC NUCLEOTIDE PHOSPHODIESTERASE"/>
    <property type="match status" value="1"/>
</dbReference>
<organism evidence="13 14">
    <name type="scientific">Mytilus coruscus</name>
    <name type="common">Sea mussel</name>
    <dbReference type="NCBI Taxonomy" id="42192"/>
    <lineage>
        <taxon>Eukaryota</taxon>
        <taxon>Metazoa</taxon>
        <taxon>Spiralia</taxon>
        <taxon>Lophotrochozoa</taxon>
        <taxon>Mollusca</taxon>
        <taxon>Bivalvia</taxon>
        <taxon>Autobranchia</taxon>
        <taxon>Pteriomorphia</taxon>
        <taxon>Mytilida</taxon>
        <taxon>Mytiloidea</taxon>
        <taxon>Mytilidae</taxon>
        <taxon>Mytilinae</taxon>
        <taxon>Mytilus</taxon>
    </lineage>
</organism>
<dbReference type="GO" id="GO:0007165">
    <property type="term" value="P:signal transduction"/>
    <property type="evidence" value="ECO:0007669"/>
    <property type="project" value="InterPro"/>
</dbReference>
<feature type="compositionally biased region" description="Polar residues" evidence="11">
    <location>
        <begin position="802"/>
        <end position="813"/>
    </location>
</feature>
<feature type="region of interest" description="Disordered" evidence="11">
    <location>
        <begin position="93"/>
        <end position="117"/>
    </location>
</feature>
<gene>
    <name evidence="13" type="ORF">MCOR_10374</name>
</gene>
<evidence type="ECO:0000259" key="12">
    <source>
        <dbReference type="PROSITE" id="PS51845"/>
    </source>
</evidence>
<feature type="compositionally biased region" description="Polar residues" evidence="11">
    <location>
        <begin position="671"/>
        <end position="680"/>
    </location>
</feature>
<dbReference type="InterPro" id="IPR036971">
    <property type="entry name" value="PDEase_catalytic_dom_sf"/>
</dbReference>
<comment type="catalytic activity">
    <reaction evidence="1">
        <text>3',5'-cyclic AMP + H2O = AMP + H(+)</text>
        <dbReference type="Rhea" id="RHEA:25277"/>
        <dbReference type="ChEBI" id="CHEBI:15377"/>
        <dbReference type="ChEBI" id="CHEBI:15378"/>
        <dbReference type="ChEBI" id="CHEBI:58165"/>
        <dbReference type="ChEBI" id="CHEBI:456215"/>
        <dbReference type="EC" id="3.1.4.53"/>
    </reaction>
</comment>
<protein>
    <recommendedName>
        <fullName evidence="9">Phosphodiesterase</fullName>
        <ecNumber evidence="9">3.1.4.-</ecNumber>
    </recommendedName>
</protein>
<dbReference type="SMART" id="SM00471">
    <property type="entry name" value="HDc"/>
    <property type="match status" value="1"/>
</dbReference>
<dbReference type="InterPro" id="IPR023088">
    <property type="entry name" value="PDEase"/>
</dbReference>
<dbReference type="PROSITE" id="PS51845">
    <property type="entry name" value="PDEASE_I_2"/>
    <property type="match status" value="1"/>
</dbReference>
<proteinExistence type="inferred from homology"/>
<evidence type="ECO:0000256" key="3">
    <source>
        <dbReference type="ARBA" id="ARBA00022723"/>
    </source>
</evidence>
<evidence type="ECO:0000256" key="8">
    <source>
        <dbReference type="PIRSR" id="PIRSR623088-3"/>
    </source>
</evidence>
<feature type="binding site" evidence="7">
    <location>
        <position position="442"/>
    </location>
    <ligand>
        <name>AMP</name>
        <dbReference type="ChEBI" id="CHEBI:456215"/>
    </ligand>
</feature>